<feature type="domain" description="HTH araC/xylS-type" evidence="7">
    <location>
        <begin position="401"/>
        <end position="500"/>
    </location>
</feature>
<keyword evidence="5" id="KW-0804">Transcription</keyword>
<comment type="caution">
    <text evidence="8">The sequence shown here is derived from an EMBL/GenBank/DDBJ whole genome shotgun (WGS) entry which is preliminary data.</text>
</comment>
<dbReference type="InterPro" id="IPR028082">
    <property type="entry name" value="Peripla_BP_I"/>
</dbReference>
<feature type="transmembrane region" description="Helical" evidence="6">
    <location>
        <begin position="342"/>
        <end position="365"/>
    </location>
</feature>
<dbReference type="InterPro" id="IPR009057">
    <property type="entry name" value="Homeodomain-like_sf"/>
</dbReference>
<dbReference type="InterPro" id="IPR018060">
    <property type="entry name" value="HTH_AraC"/>
</dbReference>
<comment type="similarity">
    <text evidence="2">Belongs to the bacterial solute-binding protein 2 family.</text>
</comment>
<dbReference type="CDD" id="cd06308">
    <property type="entry name" value="PBP1_sensor_kinase-like"/>
    <property type="match status" value="1"/>
</dbReference>
<dbReference type="PROSITE" id="PS01124">
    <property type="entry name" value="HTH_ARAC_FAMILY_2"/>
    <property type="match status" value="1"/>
</dbReference>
<dbReference type="SUPFAM" id="SSF46689">
    <property type="entry name" value="Homeodomain-like"/>
    <property type="match status" value="1"/>
</dbReference>
<evidence type="ECO:0000313" key="8">
    <source>
        <dbReference type="EMBL" id="OUO03091.1"/>
    </source>
</evidence>
<evidence type="ECO:0000259" key="7">
    <source>
        <dbReference type="PROSITE" id="PS01124"/>
    </source>
</evidence>
<dbReference type="PANTHER" id="PTHR46847:SF1">
    <property type="entry name" value="D-ALLOSE-BINDING PERIPLASMIC PROTEIN-RELATED"/>
    <property type="match status" value="1"/>
</dbReference>
<dbReference type="EMBL" id="NFII01000001">
    <property type="protein sequence ID" value="OUO03091.1"/>
    <property type="molecule type" value="Genomic_DNA"/>
</dbReference>
<keyword evidence="3" id="KW-0732">Signal</keyword>
<dbReference type="GO" id="GO:0030246">
    <property type="term" value="F:carbohydrate binding"/>
    <property type="evidence" value="ECO:0007669"/>
    <property type="project" value="UniProtKB-ARBA"/>
</dbReference>
<evidence type="ECO:0000256" key="4">
    <source>
        <dbReference type="ARBA" id="ARBA00023015"/>
    </source>
</evidence>
<dbReference type="GO" id="GO:0003700">
    <property type="term" value="F:DNA-binding transcription factor activity"/>
    <property type="evidence" value="ECO:0007669"/>
    <property type="project" value="InterPro"/>
</dbReference>
<dbReference type="Gene3D" id="3.40.50.2300">
    <property type="match status" value="2"/>
</dbReference>
<protein>
    <recommendedName>
        <fullName evidence="7">HTH araC/xylS-type domain-containing protein</fullName>
    </recommendedName>
</protein>
<dbReference type="PROSITE" id="PS51257">
    <property type="entry name" value="PROKAR_LIPOPROTEIN"/>
    <property type="match status" value="1"/>
</dbReference>
<dbReference type="GO" id="GO:0030313">
    <property type="term" value="C:cell envelope"/>
    <property type="evidence" value="ECO:0007669"/>
    <property type="project" value="UniProtKB-SubCell"/>
</dbReference>
<dbReference type="InterPro" id="IPR025997">
    <property type="entry name" value="SBP_2_dom"/>
</dbReference>
<reference evidence="9" key="1">
    <citation type="submission" date="2017-04" db="EMBL/GenBank/DDBJ databases">
        <title>Function of individual gut microbiota members based on whole genome sequencing of pure cultures obtained from chicken caecum.</title>
        <authorList>
            <person name="Medvecky M."/>
            <person name="Cejkova D."/>
            <person name="Polansky O."/>
            <person name="Karasova D."/>
            <person name="Kubasova T."/>
            <person name="Cizek A."/>
            <person name="Rychlik I."/>
        </authorList>
    </citation>
    <scope>NUCLEOTIDE SEQUENCE [LARGE SCALE GENOMIC DNA]</scope>
    <source>
        <strain evidence="9">An43</strain>
    </source>
</reference>
<dbReference type="Pfam" id="PF13407">
    <property type="entry name" value="Peripla_BP_4"/>
    <property type="match status" value="1"/>
</dbReference>
<dbReference type="AlphaFoldDB" id="A0A1Y3Z948"/>
<dbReference type="GO" id="GO:0043565">
    <property type="term" value="F:sequence-specific DNA binding"/>
    <property type="evidence" value="ECO:0007669"/>
    <property type="project" value="InterPro"/>
</dbReference>
<proteinExistence type="inferred from homology"/>
<sequence>MKNNTYIAWLVYLLLVSSFLSSCEYNEQKIRIGFSQCTGGEWREQMNQEILSEACFYDNVEVYIKNASGNIEQQIKDIQSLIAKKVDLLIISPLEDSTLIDTFNNLDFHNIPVLLIDRKISSNKYVAFVGASNWDVGVSAAKYVMELRADMPTKIFQIRGYDKSTATYEREAGFVNTLRPYANFDIYTIVAGKDLDGKKVEQTTQILQDNLPRLKEADIIYAFNDAMALAAYGILKKADIQHMPIIIGIDGMLGYNKGINSVKEGIITASIVYPTGGRKAIDVGMKIINRISVPKENQLSTILIDKSNVSAYYEQGLNIIELQQKIELLQQKYQKNKENFQWIIFISWTLSIIVITLLIWHIYIYRRKQNEPETKLGMEVVEDEEGIILKNNSDTDRLFKEKIISYTDEHYMEYECDLSVLIDELSVSRIVFYKKFKQLFNDTPNNYLKKYRLEKSKEFILLNQYTYAEIGYKVGFTSPAYYTKCFKDEYDQTPSQYFEKKSRKNTFKSKVVKK</sequence>
<accession>A0A1Y3Z948</accession>
<organism evidence="8 9">
    <name type="scientific">Bacteroides clarus</name>
    <dbReference type="NCBI Taxonomy" id="626929"/>
    <lineage>
        <taxon>Bacteria</taxon>
        <taxon>Pseudomonadati</taxon>
        <taxon>Bacteroidota</taxon>
        <taxon>Bacteroidia</taxon>
        <taxon>Bacteroidales</taxon>
        <taxon>Bacteroidaceae</taxon>
        <taxon>Bacteroides</taxon>
    </lineage>
</organism>
<evidence type="ECO:0000256" key="6">
    <source>
        <dbReference type="SAM" id="Phobius"/>
    </source>
</evidence>
<dbReference type="Proteomes" id="UP000195386">
    <property type="component" value="Unassembled WGS sequence"/>
</dbReference>
<dbReference type="RefSeq" id="WP_087425177.1">
    <property type="nucleotide sequence ID" value="NZ_NFII01000001.1"/>
</dbReference>
<keyword evidence="6" id="KW-0812">Transmembrane</keyword>
<comment type="subcellular location">
    <subcellularLocation>
        <location evidence="1">Cell envelope</location>
    </subcellularLocation>
</comment>
<keyword evidence="4" id="KW-0805">Transcription regulation</keyword>
<evidence type="ECO:0000256" key="3">
    <source>
        <dbReference type="ARBA" id="ARBA00022729"/>
    </source>
</evidence>
<keyword evidence="6" id="KW-1133">Transmembrane helix</keyword>
<evidence type="ECO:0000256" key="2">
    <source>
        <dbReference type="ARBA" id="ARBA00007639"/>
    </source>
</evidence>
<evidence type="ECO:0000256" key="5">
    <source>
        <dbReference type="ARBA" id="ARBA00023163"/>
    </source>
</evidence>
<dbReference type="PANTHER" id="PTHR46847">
    <property type="entry name" value="D-ALLOSE-BINDING PERIPLASMIC PROTEIN-RELATED"/>
    <property type="match status" value="1"/>
</dbReference>
<evidence type="ECO:0000256" key="1">
    <source>
        <dbReference type="ARBA" id="ARBA00004196"/>
    </source>
</evidence>
<name>A0A1Y3Z948_9BACE</name>
<dbReference type="Pfam" id="PF12833">
    <property type="entry name" value="HTH_18"/>
    <property type="match status" value="1"/>
</dbReference>
<gene>
    <name evidence="8" type="ORF">B5F97_01320</name>
</gene>
<evidence type="ECO:0000313" key="9">
    <source>
        <dbReference type="Proteomes" id="UP000195386"/>
    </source>
</evidence>
<dbReference type="SUPFAM" id="SSF53822">
    <property type="entry name" value="Periplasmic binding protein-like I"/>
    <property type="match status" value="1"/>
</dbReference>
<keyword evidence="6" id="KW-0472">Membrane</keyword>
<dbReference type="Gene3D" id="1.10.10.60">
    <property type="entry name" value="Homeodomain-like"/>
    <property type="match status" value="2"/>
</dbReference>
<dbReference type="SMART" id="SM00342">
    <property type="entry name" value="HTH_ARAC"/>
    <property type="match status" value="1"/>
</dbReference>